<keyword evidence="2" id="KW-1185">Reference proteome</keyword>
<accession>A0A8T9B5N7</accession>
<evidence type="ECO:0000313" key="2">
    <source>
        <dbReference type="Proteomes" id="UP000469559"/>
    </source>
</evidence>
<proteinExistence type="predicted"/>
<protein>
    <submittedName>
        <fullName evidence="1">Uncharacterized protein</fullName>
    </submittedName>
</protein>
<dbReference type="AlphaFoldDB" id="A0A8T9B5N7"/>
<name>A0A8T9B5N7_9HELO</name>
<dbReference type="OrthoDB" id="3775006at2759"/>
<gene>
    <name evidence="1" type="ORF">LARI1_G006721</name>
</gene>
<comment type="caution">
    <text evidence="1">The sequence shown here is derived from an EMBL/GenBank/DDBJ whole genome shotgun (WGS) entry which is preliminary data.</text>
</comment>
<sequence>MTCPSTSTSTTRLESLYQTWLTLRPTSPPSHFAAFGAFFSPSCTAWLKSMREWDLPSIGRTAIISAVETNIQTSHIEERVVQSLLESADGRTVVCEMRNRLNVLGYRLENYFETAVVRVYGCRSPIVGVVQTVTGRGPYTDAAAKREFEYAIWLVFFYTLG</sequence>
<reference evidence="1 2" key="1">
    <citation type="submission" date="2018-05" db="EMBL/GenBank/DDBJ databases">
        <title>Whole genome sequencing for identification of molecular markers to develop diagnostic detection tools for the regulated plant pathogen Lachnellula willkommii.</title>
        <authorList>
            <person name="Giroux E."/>
            <person name="Bilodeau G."/>
        </authorList>
    </citation>
    <scope>NUCLEOTIDE SEQUENCE [LARGE SCALE GENOMIC DNA]</scope>
    <source>
        <strain evidence="1 2">CBS 203.66</strain>
    </source>
</reference>
<evidence type="ECO:0000313" key="1">
    <source>
        <dbReference type="EMBL" id="TVY15047.1"/>
    </source>
</evidence>
<dbReference type="EMBL" id="QGMF01000566">
    <property type="protein sequence ID" value="TVY15047.1"/>
    <property type="molecule type" value="Genomic_DNA"/>
</dbReference>
<dbReference type="Proteomes" id="UP000469559">
    <property type="component" value="Unassembled WGS sequence"/>
</dbReference>
<organism evidence="1 2">
    <name type="scientific">Lachnellula arida</name>
    <dbReference type="NCBI Taxonomy" id="1316785"/>
    <lineage>
        <taxon>Eukaryota</taxon>
        <taxon>Fungi</taxon>
        <taxon>Dikarya</taxon>
        <taxon>Ascomycota</taxon>
        <taxon>Pezizomycotina</taxon>
        <taxon>Leotiomycetes</taxon>
        <taxon>Helotiales</taxon>
        <taxon>Lachnaceae</taxon>
        <taxon>Lachnellula</taxon>
    </lineage>
</organism>